<comment type="caution">
    <text evidence="2">The sequence shown here is derived from an EMBL/GenBank/DDBJ whole genome shotgun (WGS) entry which is preliminary data.</text>
</comment>
<feature type="compositionally biased region" description="Polar residues" evidence="1">
    <location>
        <begin position="218"/>
        <end position="228"/>
    </location>
</feature>
<feature type="compositionally biased region" description="Polar residues" evidence="1">
    <location>
        <begin position="245"/>
        <end position="266"/>
    </location>
</feature>
<feature type="region of interest" description="Disordered" evidence="1">
    <location>
        <begin position="423"/>
        <end position="443"/>
    </location>
</feature>
<feature type="compositionally biased region" description="Low complexity" evidence="1">
    <location>
        <begin position="423"/>
        <end position="440"/>
    </location>
</feature>
<proteinExistence type="predicted"/>
<evidence type="ECO:0000313" key="2">
    <source>
        <dbReference type="EMBL" id="RAR10198.1"/>
    </source>
</evidence>
<keyword evidence="3" id="KW-1185">Reference proteome</keyword>
<feature type="region of interest" description="Disordered" evidence="1">
    <location>
        <begin position="317"/>
        <end position="337"/>
    </location>
</feature>
<feature type="compositionally biased region" description="Basic and acidic residues" evidence="1">
    <location>
        <begin position="187"/>
        <end position="206"/>
    </location>
</feature>
<feature type="region of interest" description="Disordered" evidence="1">
    <location>
        <begin position="472"/>
        <end position="537"/>
    </location>
</feature>
<feature type="region of interest" description="Disordered" evidence="1">
    <location>
        <begin position="187"/>
        <end position="266"/>
    </location>
</feature>
<evidence type="ECO:0000256" key="1">
    <source>
        <dbReference type="SAM" id="MobiDB-lite"/>
    </source>
</evidence>
<dbReference type="Proteomes" id="UP000249619">
    <property type="component" value="Unassembled WGS sequence"/>
</dbReference>
<reference evidence="3" key="1">
    <citation type="submission" date="2018-05" db="EMBL/GenBank/DDBJ databases">
        <title>Draft genome sequence of Stemphylium lycopersici strain CIDEFI 213.</title>
        <authorList>
            <person name="Medina R."/>
            <person name="Franco M.E.E."/>
            <person name="Lucentini C.G."/>
            <person name="Saparrat M.C.N."/>
            <person name="Balatti P.A."/>
        </authorList>
    </citation>
    <scope>NUCLEOTIDE SEQUENCE [LARGE SCALE GENOMIC DNA]</scope>
    <source>
        <strain evidence="3">CIDEFI 213</strain>
    </source>
</reference>
<name>A0A364N2C5_STELY</name>
<feature type="compositionally biased region" description="Basic and acidic residues" evidence="1">
    <location>
        <begin position="44"/>
        <end position="68"/>
    </location>
</feature>
<evidence type="ECO:0000313" key="3">
    <source>
        <dbReference type="Proteomes" id="UP000249619"/>
    </source>
</evidence>
<organism evidence="2 3">
    <name type="scientific">Stemphylium lycopersici</name>
    <name type="common">Tomato gray leaf spot disease fungus</name>
    <name type="synonym">Thyrospora lycopersici</name>
    <dbReference type="NCBI Taxonomy" id="183478"/>
    <lineage>
        <taxon>Eukaryota</taxon>
        <taxon>Fungi</taxon>
        <taxon>Dikarya</taxon>
        <taxon>Ascomycota</taxon>
        <taxon>Pezizomycotina</taxon>
        <taxon>Dothideomycetes</taxon>
        <taxon>Pleosporomycetidae</taxon>
        <taxon>Pleosporales</taxon>
        <taxon>Pleosporineae</taxon>
        <taxon>Pleosporaceae</taxon>
        <taxon>Stemphylium</taxon>
    </lineage>
</organism>
<feature type="region of interest" description="Disordered" evidence="1">
    <location>
        <begin position="1"/>
        <end position="89"/>
    </location>
</feature>
<protein>
    <submittedName>
        <fullName evidence="2">Uncharacterized protein</fullName>
    </submittedName>
</protein>
<sequence>MSSSDIPNGNVTDNTYQSRTGQSEIPVQKDEAPVESTEYDNGGDSDKQLERDEKDAIDSSNIIDERTRGATKQSGTYAEPGDEEGLGAAADGSDERIARQKATQQRVFISGLKGTHTLEKGVAYHYRGHFIYAYPAGNPIEPVPFSTKKGINIVGIAKDRAPGYDPKDPGLVYESSVRALDKSFAREWKGQREEEERRKVETKKMLEDEEEEDKGEKNQSTGLESKSNVEPAKSIKSVHSIGSVADSTAPKTDTQHPMSSHPPSRIQSFTTLLVPPQVASRFPSCSTSRVSLDQAFAPRHATLASNSTYVPRIGTVEAPSGSYRTPGTDSNDRWTPHDRGQYLAYSAPGSRKGSVDNTPWHSRFGSPNASFRVAGPEHGQIHGLGEQDPAIRPVASTSRLAQLLADEGIRSSFTLDPSVALSSSSHVHSSTSTSTGTGSSNTWKDDENMIANLSFAQEWIDPSDISAFVETVSRRPSRAPSRTVSRTHSLSPSPLAGTPEEEMEGGLYLPGLGHPDHRRKTTSMRPQTRASSPSHVSAEGEVHLAILREQNQGKGGSVLLSTTAPGERLPLAMQDHGYAQIAVQPDRLSQSRPPTALQYPPRRASEQINSSTLPLPHQSADASTLYISVSRTGRPRAASRALNQAYNAANAATTHAGDSMAMSGYSTTLPFASAAALPGDFHSATATATEASTAESAKDSSFTPRCPLHDDSCDGSFVAEEHLTLREWSRSGLEAQRLPTIEGVGARVMIDWAALRDEEMERTRGERGERD</sequence>
<feature type="compositionally biased region" description="Polar residues" evidence="1">
    <location>
        <begin position="523"/>
        <end position="535"/>
    </location>
</feature>
<dbReference type="EMBL" id="QGDH01000068">
    <property type="protein sequence ID" value="RAR10198.1"/>
    <property type="molecule type" value="Genomic_DNA"/>
</dbReference>
<feature type="region of interest" description="Disordered" evidence="1">
    <location>
        <begin position="583"/>
        <end position="603"/>
    </location>
</feature>
<dbReference type="AlphaFoldDB" id="A0A364N2C5"/>
<feature type="compositionally biased region" description="Polar residues" evidence="1">
    <location>
        <begin position="480"/>
        <end position="492"/>
    </location>
</feature>
<feature type="compositionally biased region" description="Polar residues" evidence="1">
    <location>
        <begin position="1"/>
        <end position="25"/>
    </location>
</feature>
<accession>A0A364N2C5</accession>
<gene>
    <name evidence="2" type="ORF">DDE83_005159</name>
</gene>